<proteinExistence type="predicted"/>
<dbReference type="GO" id="GO:0031514">
    <property type="term" value="C:motile cilium"/>
    <property type="evidence" value="ECO:0007669"/>
    <property type="project" value="TreeGrafter"/>
</dbReference>
<dbReference type="AlphaFoldDB" id="A0A1A7XT03"/>
<dbReference type="Gene3D" id="2.20.110.10">
    <property type="entry name" value="Histone H3 K4-specific methyltransferase SET7/9 N-terminal domain"/>
    <property type="match status" value="3"/>
</dbReference>
<dbReference type="EMBL" id="HADW01019847">
    <property type="protein sequence ID" value="SBP21247.1"/>
    <property type="molecule type" value="Transcribed_RNA"/>
</dbReference>
<dbReference type="PANTHER" id="PTHR43215">
    <property type="entry name" value="RADIAL SPOKE HEAD 1 HOMOLOG"/>
    <property type="match status" value="1"/>
</dbReference>
<evidence type="ECO:0000256" key="2">
    <source>
        <dbReference type="SAM" id="MobiDB-lite"/>
    </source>
</evidence>
<reference evidence="3" key="2">
    <citation type="submission" date="2016-06" db="EMBL/GenBank/DDBJ databases">
        <title>The genome of a short-lived fish provides insights into sex chromosome evolution and the genetic control of aging.</title>
        <authorList>
            <person name="Reichwald K."/>
            <person name="Felder M."/>
            <person name="Petzold A."/>
            <person name="Koch P."/>
            <person name="Groth M."/>
            <person name="Platzer M."/>
        </authorList>
    </citation>
    <scope>NUCLEOTIDE SEQUENCE</scope>
    <source>
        <tissue evidence="3">Brain</tissue>
    </source>
</reference>
<dbReference type="InterPro" id="IPR003409">
    <property type="entry name" value="MORN"/>
</dbReference>
<evidence type="ECO:0000313" key="3">
    <source>
        <dbReference type="EMBL" id="SBP21247.1"/>
    </source>
</evidence>
<gene>
    <name evidence="3" type="primary">RSPH1</name>
</gene>
<feature type="region of interest" description="Disordered" evidence="2">
    <location>
        <begin position="1"/>
        <end position="27"/>
    </location>
</feature>
<dbReference type="GO" id="GO:0035082">
    <property type="term" value="P:axoneme assembly"/>
    <property type="evidence" value="ECO:0007669"/>
    <property type="project" value="TreeGrafter"/>
</dbReference>
<dbReference type="GO" id="GO:0005634">
    <property type="term" value="C:nucleus"/>
    <property type="evidence" value="ECO:0007669"/>
    <property type="project" value="TreeGrafter"/>
</dbReference>
<keyword evidence="1" id="KW-0677">Repeat</keyword>
<dbReference type="PANTHER" id="PTHR43215:SF14">
    <property type="entry name" value="RADIAL SPOKE HEAD 1 HOMOLOG"/>
    <property type="match status" value="1"/>
</dbReference>
<dbReference type="GO" id="GO:0007286">
    <property type="term" value="P:spermatid development"/>
    <property type="evidence" value="ECO:0007669"/>
    <property type="project" value="TreeGrafter"/>
</dbReference>
<accession>A0A1A7XT03</accession>
<dbReference type="FunFam" id="2.20.110.10:FF:000002">
    <property type="entry name" value="Phosphatidylinositol 4-phosphate 5-kinase 8"/>
    <property type="match status" value="1"/>
</dbReference>
<dbReference type="SMART" id="SM00698">
    <property type="entry name" value="MORN"/>
    <property type="match status" value="7"/>
</dbReference>
<name>A0A1A7XT03_9TELE</name>
<protein>
    <submittedName>
        <fullName evidence="3">Radial spoke head 1 homolog</fullName>
    </submittedName>
</protein>
<reference evidence="3" key="1">
    <citation type="submission" date="2016-05" db="EMBL/GenBank/DDBJ databases">
        <authorList>
            <person name="Lavstsen T."/>
            <person name="Jespersen J.S."/>
        </authorList>
    </citation>
    <scope>NUCLEOTIDE SEQUENCE</scope>
    <source>
        <tissue evidence="3">Brain</tissue>
    </source>
</reference>
<organism evidence="3">
    <name type="scientific">Iconisemion striatum</name>
    <dbReference type="NCBI Taxonomy" id="60296"/>
    <lineage>
        <taxon>Eukaryota</taxon>
        <taxon>Metazoa</taxon>
        <taxon>Chordata</taxon>
        <taxon>Craniata</taxon>
        <taxon>Vertebrata</taxon>
        <taxon>Euteleostomi</taxon>
        <taxon>Actinopterygii</taxon>
        <taxon>Neopterygii</taxon>
        <taxon>Teleostei</taxon>
        <taxon>Neoteleostei</taxon>
        <taxon>Acanthomorphata</taxon>
        <taxon>Ovalentaria</taxon>
        <taxon>Atherinomorphae</taxon>
        <taxon>Cyprinodontiformes</taxon>
        <taxon>Nothobranchiidae</taxon>
        <taxon>Iconisemion</taxon>
    </lineage>
</organism>
<dbReference type="SUPFAM" id="SSF82185">
    <property type="entry name" value="Histone H3 K4-specific methyltransferase SET7/9 N-terminal domain"/>
    <property type="match status" value="2"/>
</dbReference>
<dbReference type="Pfam" id="PF02493">
    <property type="entry name" value="MORN"/>
    <property type="match status" value="7"/>
</dbReference>
<feature type="compositionally biased region" description="Basic and acidic residues" evidence="2">
    <location>
        <begin position="7"/>
        <end position="27"/>
    </location>
</feature>
<evidence type="ECO:0000256" key="1">
    <source>
        <dbReference type="ARBA" id="ARBA00022737"/>
    </source>
</evidence>
<sequence length="221" mass="25767">MSDVESDEGRPTGRYEGDRNEREERHGFGKAFFPNGDIYEGHYQNGIRHGQGTYRFHNGARYIGNYYQNLKHGQGIFYYPDGSKYEGSWLEDLKHGHGVYTYPNGDTYDGDWQRNLRHGQGIYHYKDTGVKYTGTWESGNMESTGEYIFSNYRYNGNFLNNKPQGVGSYVFDHGYEQHGEYQLKEQQIFEHESNELITMPVLKWIPKHVPSTTLDPEKDSE</sequence>